<feature type="compositionally biased region" description="Basic and acidic residues" evidence="1">
    <location>
        <begin position="122"/>
        <end position="132"/>
    </location>
</feature>
<feature type="compositionally biased region" description="Basic and acidic residues" evidence="1">
    <location>
        <begin position="287"/>
        <end position="296"/>
    </location>
</feature>
<name>A0A1X6N254_9APHY</name>
<dbReference type="AlphaFoldDB" id="A0A1X6N254"/>
<protein>
    <submittedName>
        <fullName evidence="2">Uncharacterized protein</fullName>
    </submittedName>
</protein>
<dbReference type="RefSeq" id="XP_024339495.1">
    <property type="nucleotide sequence ID" value="XM_024480729.1"/>
</dbReference>
<feature type="region of interest" description="Disordered" evidence="1">
    <location>
        <begin position="243"/>
        <end position="362"/>
    </location>
</feature>
<evidence type="ECO:0000313" key="2">
    <source>
        <dbReference type="EMBL" id="OSX62701.1"/>
    </source>
</evidence>
<gene>
    <name evidence="2" type="ORF">POSPLADRAFT_1056066</name>
</gene>
<sequence length="503" mass="54577">MQFLTTFTVSLMKSLDIRSEPAVRLLAEFLDMDSGGTRVNAEHFAHELYSYLRSPYRDLTVYDGVVQARAGIIKLSHTPIPSNSTVVNGAIPIPVTVLMSDTTEARRVNGVQIETDQGPRIPESERENRSSHDPSQVAPRVPPVSDVELPLLRHQDASVSVMPAAASTPGNPAGTSTPNCGTHAAGIGGSQGPNTVENPNSKSDRVDPQRRNEAIRTRHRTLLESVQAHLSRDVSAHQRNQYGRNHTVPGVTPFPAACFQSDDKASRDNGLVPEAAAISETPTLLERLSERDDTHSPRTATPRVFASRRPVNHLQNTPQGDRLEDQSPQKNSSEASELRQDTIEDIDEGKAPGSAEDPAKNRTYASLASTVLRSKLLSKLANEKCMVEPPVKSDNPHLVDGCLLSTCAGSVAAALAGGADVQETTPLKVSGVETAEMEARLRSQALLRVRLREEREVAKAEAGGGMESNDDVVDASSTDVSAVASQEEWLREQLLRRRLMRRT</sequence>
<dbReference type="OrthoDB" id="21204at2759"/>
<dbReference type="GeneID" id="36325679"/>
<dbReference type="STRING" id="670580.A0A1X6N254"/>
<keyword evidence="3" id="KW-1185">Reference proteome</keyword>
<feature type="region of interest" description="Disordered" evidence="1">
    <location>
        <begin position="107"/>
        <end position="143"/>
    </location>
</feature>
<dbReference type="EMBL" id="KZ110596">
    <property type="protein sequence ID" value="OSX62701.1"/>
    <property type="molecule type" value="Genomic_DNA"/>
</dbReference>
<dbReference type="Proteomes" id="UP000194127">
    <property type="component" value="Unassembled WGS sequence"/>
</dbReference>
<reference evidence="2 3" key="1">
    <citation type="submission" date="2017-04" db="EMBL/GenBank/DDBJ databases">
        <title>Genome Sequence of the Model Brown-Rot Fungus Postia placenta SB12.</title>
        <authorList>
            <consortium name="DOE Joint Genome Institute"/>
            <person name="Gaskell J."/>
            <person name="Kersten P."/>
            <person name="Larrondo L.F."/>
            <person name="Canessa P."/>
            <person name="Martinez D."/>
            <person name="Hibbett D."/>
            <person name="Schmoll M."/>
            <person name="Kubicek C.P."/>
            <person name="Martinez A.T."/>
            <person name="Yadav J."/>
            <person name="Master E."/>
            <person name="Magnuson J.K."/>
            <person name="James T."/>
            <person name="Yaver D."/>
            <person name="Berka R."/>
            <person name="Labutti K."/>
            <person name="Lipzen A."/>
            <person name="Aerts A."/>
            <person name="Barry K."/>
            <person name="Henrissat B."/>
            <person name="Blanchette R."/>
            <person name="Grigoriev I."/>
            <person name="Cullen D."/>
        </authorList>
    </citation>
    <scope>NUCLEOTIDE SEQUENCE [LARGE SCALE GENOMIC DNA]</scope>
    <source>
        <strain evidence="2 3">MAD-698-R-SB12</strain>
    </source>
</reference>
<proteinExistence type="predicted"/>
<evidence type="ECO:0000256" key="1">
    <source>
        <dbReference type="SAM" id="MobiDB-lite"/>
    </source>
</evidence>
<feature type="compositionally biased region" description="Polar residues" evidence="1">
    <location>
        <begin position="168"/>
        <end position="180"/>
    </location>
</feature>
<feature type="compositionally biased region" description="Polar residues" evidence="1">
    <location>
        <begin position="192"/>
        <end position="201"/>
    </location>
</feature>
<accession>A0A1X6N254</accession>
<evidence type="ECO:0000313" key="3">
    <source>
        <dbReference type="Proteomes" id="UP000194127"/>
    </source>
</evidence>
<feature type="compositionally biased region" description="Basic and acidic residues" evidence="1">
    <location>
        <begin position="202"/>
        <end position="212"/>
    </location>
</feature>
<feature type="region of interest" description="Disordered" evidence="1">
    <location>
        <begin position="161"/>
        <end position="212"/>
    </location>
</feature>
<organism evidence="2 3">
    <name type="scientific">Postia placenta MAD-698-R-SB12</name>
    <dbReference type="NCBI Taxonomy" id="670580"/>
    <lineage>
        <taxon>Eukaryota</taxon>
        <taxon>Fungi</taxon>
        <taxon>Dikarya</taxon>
        <taxon>Basidiomycota</taxon>
        <taxon>Agaricomycotina</taxon>
        <taxon>Agaricomycetes</taxon>
        <taxon>Polyporales</taxon>
        <taxon>Adustoporiaceae</taxon>
        <taxon>Rhodonia</taxon>
    </lineage>
</organism>